<dbReference type="GO" id="GO:0016989">
    <property type="term" value="F:sigma factor antagonist activity"/>
    <property type="evidence" value="ECO:0007669"/>
    <property type="project" value="TreeGrafter"/>
</dbReference>
<dbReference type="InterPro" id="IPR012373">
    <property type="entry name" value="Ferrdict_sens_TM"/>
</dbReference>
<dbReference type="RefSeq" id="WP_131594211.1">
    <property type="nucleotide sequence ID" value="NZ_SJSL01000001.1"/>
</dbReference>
<dbReference type="FunFam" id="2.60.120.1440:FF:000001">
    <property type="entry name" value="Putative anti-sigma factor"/>
    <property type="match status" value="1"/>
</dbReference>
<dbReference type="Pfam" id="PF16344">
    <property type="entry name" value="FecR_C"/>
    <property type="match status" value="1"/>
</dbReference>
<gene>
    <name evidence="4" type="ORF">EZ437_05990</name>
</gene>
<protein>
    <submittedName>
        <fullName evidence="4">FecR family protein</fullName>
    </submittedName>
</protein>
<feature type="transmembrane region" description="Helical" evidence="1">
    <location>
        <begin position="73"/>
        <end position="93"/>
    </location>
</feature>
<accession>A0A4R0NWS4</accession>
<organism evidence="4 5">
    <name type="scientific">Pedobacter psychroterrae</name>
    <dbReference type="NCBI Taxonomy" id="2530453"/>
    <lineage>
        <taxon>Bacteria</taxon>
        <taxon>Pseudomonadati</taxon>
        <taxon>Bacteroidota</taxon>
        <taxon>Sphingobacteriia</taxon>
        <taxon>Sphingobacteriales</taxon>
        <taxon>Sphingobacteriaceae</taxon>
        <taxon>Pedobacter</taxon>
    </lineage>
</organism>
<keyword evidence="1" id="KW-1133">Transmembrane helix</keyword>
<name>A0A4R0NWS4_9SPHI</name>
<keyword evidence="1" id="KW-0472">Membrane</keyword>
<keyword evidence="1" id="KW-0812">Transmembrane</keyword>
<evidence type="ECO:0000259" key="3">
    <source>
        <dbReference type="Pfam" id="PF16344"/>
    </source>
</evidence>
<sequence length="380" mass="42062">MKQLQAKELLNRYKNGSCTEEEIALLESWYLEAKDKGIGLTESDLTEAKNKVWSTLPVHEMYGRKTVNLWKNIAAAASIVIAVAAGMFFYYPYKNTGKEGKMDNVAEIVPGSNKAILTLANGSKISLTDAVNGKLASQSGVVISKTKDGQLIYHVIPSPVSHGTDNQKVIEYNTISTPRGGQYRVILPDGTAIVLNSASSLKYPTSFSGARRTVELTGEAYFEVAHKPDMPFIVYSNLQSVEVLGTHFNISAYPDEADIKTTLLEGKVRINVGSKTPVILSPGEQATVIQNSISVSDVYPEDVIAWTKNVFVFNNEELGSIMRKISRWYDVEVICPDEIARIKFAGSVSRGKNIREVLKIMELTESIHFKFEERRITVMP</sequence>
<dbReference type="PIRSF" id="PIRSF018266">
    <property type="entry name" value="FecR"/>
    <property type="match status" value="1"/>
</dbReference>
<dbReference type="AlphaFoldDB" id="A0A4R0NWS4"/>
<feature type="domain" description="Protein FecR C-terminal" evidence="3">
    <location>
        <begin position="311"/>
        <end position="378"/>
    </location>
</feature>
<dbReference type="EMBL" id="SJSL01000001">
    <property type="protein sequence ID" value="TCD03514.1"/>
    <property type="molecule type" value="Genomic_DNA"/>
</dbReference>
<dbReference type="Pfam" id="PF04773">
    <property type="entry name" value="FecR"/>
    <property type="match status" value="1"/>
</dbReference>
<dbReference type="PANTHER" id="PTHR30273">
    <property type="entry name" value="PERIPLASMIC SIGNAL SENSOR AND SIGMA FACTOR ACTIVATOR FECR-RELATED"/>
    <property type="match status" value="1"/>
</dbReference>
<reference evidence="4 5" key="1">
    <citation type="submission" date="2019-02" db="EMBL/GenBank/DDBJ databases">
        <title>Pedobacter sp. RP-1-14 sp. nov., isolated from Arctic soil.</title>
        <authorList>
            <person name="Dahal R.H."/>
        </authorList>
    </citation>
    <scope>NUCLEOTIDE SEQUENCE [LARGE SCALE GENOMIC DNA]</scope>
    <source>
        <strain evidence="4 5">RP-1-14</strain>
    </source>
</reference>
<evidence type="ECO:0000313" key="4">
    <source>
        <dbReference type="EMBL" id="TCD03514.1"/>
    </source>
</evidence>
<comment type="caution">
    <text evidence="4">The sequence shown here is derived from an EMBL/GenBank/DDBJ whole genome shotgun (WGS) entry which is preliminary data.</text>
</comment>
<evidence type="ECO:0000259" key="2">
    <source>
        <dbReference type="Pfam" id="PF04773"/>
    </source>
</evidence>
<dbReference type="InterPro" id="IPR032508">
    <property type="entry name" value="FecR_C"/>
</dbReference>
<feature type="domain" description="FecR protein" evidence="2">
    <location>
        <begin position="174"/>
        <end position="269"/>
    </location>
</feature>
<dbReference type="PANTHER" id="PTHR30273:SF2">
    <property type="entry name" value="PROTEIN FECR"/>
    <property type="match status" value="1"/>
</dbReference>
<keyword evidence="5" id="KW-1185">Reference proteome</keyword>
<dbReference type="OrthoDB" id="1099963at2"/>
<evidence type="ECO:0000256" key="1">
    <source>
        <dbReference type="SAM" id="Phobius"/>
    </source>
</evidence>
<dbReference type="Gene3D" id="3.55.50.30">
    <property type="match status" value="1"/>
</dbReference>
<proteinExistence type="predicted"/>
<dbReference type="Proteomes" id="UP000293347">
    <property type="component" value="Unassembled WGS sequence"/>
</dbReference>
<dbReference type="InterPro" id="IPR006860">
    <property type="entry name" value="FecR"/>
</dbReference>
<dbReference type="Gene3D" id="2.60.120.1440">
    <property type="match status" value="1"/>
</dbReference>
<evidence type="ECO:0000313" key="5">
    <source>
        <dbReference type="Proteomes" id="UP000293347"/>
    </source>
</evidence>